<protein>
    <submittedName>
        <fullName evidence="1">Uncharacterized protein</fullName>
    </submittedName>
</protein>
<comment type="caution">
    <text evidence="1">The sequence shown here is derived from an EMBL/GenBank/DDBJ whole genome shotgun (WGS) entry which is preliminary data.</text>
</comment>
<reference evidence="1 2" key="1">
    <citation type="submission" date="2019-10" db="EMBL/GenBank/DDBJ databases">
        <title>Poseidonibacter ostreae sp. nov., isolated from the gut of the Ostrea denselamellosa.</title>
        <authorList>
            <person name="Choi A."/>
        </authorList>
    </citation>
    <scope>NUCLEOTIDE SEQUENCE [LARGE SCALE GENOMIC DNA]</scope>
    <source>
        <strain evidence="1 2">SJOD-M-33</strain>
    </source>
</reference>
<proteinExistence type="predicted"/>
<dbReference type="Proteomes" id="UP000472839">
    <property type="component" value="Unassembled WGS sequence"/>
</dbReference>
<evidence type="ECO:0000313" key="1">
    <source>
        <dbReference type="EMBL" id="KAB7887421.1"/>
    </source>
</evidence>
<evidence type="ECO:0000313" key="2">
    <source>
        <dbReference type="Proteomes" id="UP000472839"/>
    </source>
</evidence>
<organism evidence="1 2">
    <name type="scientific">Poseidonibacter ostreae</name>
    <dbReference type="NCBI Taxonomy" id="2654171"/>
    <lineage>
        <taxon>Bacteria</taxon>
        <taxon>Pseudomonadati</taxon>
        <taxon>Campylobacterota</taxon>
        <taxon>Epsilonproteobacteria</taxon>
        <taxon>Campylobacterales</taxon>
        <taxon>Arcobacteraceae</taxon>
        <taxon>Poseidonibacter</taxon>
    </lineage>
</organism>
<dbReference type="EMBL" id="WFKK01000032">
    <property type="protein sequence ID" value="KAB7887421.1"/>
    <property type="molecule type" value="Genomic_DNA"/>
</dbReference>
<dbReference type="RefSeq" id="WP_193315851.1">
    <property type="nucleotide sequence ID" value="NZ_WFKK01000032.1"/>
</dbReference>
<gene>
    <name evidence="1" type="ORF">GBG19_10730</name>
</gene>
<accession>A0A6L4WQZ6</accession>
<name>A0A6L4WQZ6_9BACT</name>
<sequence length="141" mass="15928">MLIADENGDWLRGDIVGLLTSYILEALAVPVSCNTTIEELVCYKDYKSFAGFLLKQDDALPTRDALLPFIVLASKRRSIFIKTCRKITTSDRIQNSMKLLEKTVSNPKELLKSIGLEDLKVIDINQIDGLRLTLDNKEIIR</sequence>
<dbReference type="AlphaFoldDB" id="A0A6L4WQZ6"/>